<accession>O34179</accession>
<reference evidence="7" key="1">
    <citation type="submission" date="1997-03" db="EMBL/GenBank/DDBJ databases">
        <title>Hereditary instability of the megaplasmid pHV3, and filamentation in the haloarchaeon Haloferax volcanii.</title>
        <authorList>
            <person name="Farahani R."/>
            <person name="Imbeault J.-C."/>
            <person name="St Jean A."/>
            <person name="Chan C.C.-Y."/>
            <person name="Allard G."/>
            <person name="Charlebois R.L."/>
        </authorList>
    </citation>
    <scope>NUCLEOTIDE SEQUENCE</scope>
    <source>
        <strain evidence="7">DS2</strain>
        <plasmid evidence="7">pHV3</plasmid>
    </source>
</reference>
<dbReference type="Pfam" id="PF08240">
    <property type="entry name" value="ADH_N"/>
    <property type="match status" value="1"/>
</dbReference>
<name>O34179_HALVO</name>
<dbReference type="InterPro" id="IPR002328">
    <property type="entry name" value="ADH_Zn_CS"/>
</dbReference>
<dbReference type="PROSITE" id="PS00059">
    <property type="entry name" value="ADH_ZINC"/>
    <property type="match status" value="1"/>
</dbReference>
<dbReference type="SUPFAM" id="SSF51735">
    <property type="entry name" value="NAD(P)-binding Rossmann-fold domains"/>
    <property type="match status" value="1"/>
</dbReference>
<evidence type="ECO:0000256" key="4">
    <source>
        <dbReference type="ARBA" id="ARBA00023002"/>
    </source>
</evidence>
<dbReference type="Pfam" id="PF00107">
    <property type="entry name" value="ADH_zinc_N"/>
    <property type="match status" value="1"/>
</dbReference>
<evidence type="ECO:0000256" key="1">
    <source>
        <dbReference type="ARBA" id="ARBA00001947"/>
    </source>
</evidence>
<keyword evidence="3 5" id="KW-0862">Zinc</keyword>
<dbReference type="InterPro" id="IPR013149">
    <property type="entry name" value="ADH-like_C"/>
</dbReference>
<dbReference type="CDD" id="cd08287">
    <property type="entry name" value="FDH_like_ADH3"/>
    <property type="match status" value="1"/>
</dbReference>
<dbReference type="GO" id="GO:0016616">
    <property type="term" value="F:oxidoreductase activity, acting on the CH-OH group of donors, NAD or NADP as acceptor"/>
    <property type="evidence" value="ECO:0007669"/>
    <property type="project" value="UniProtKB-ARBA"/>
</dbReference>
<dbReference type="GO" id="GO:0044281">
    <property type="term" value="P:small molecule metabolic process"/>
    <property type="evidence" value="ECO:0007669"/>
    <property type="project" value="UniProtKB-ARBA"/>
</dbReference>
<protein>
    <submittedName>
        <fullName evidence="7">Dehydrogenase</fullName>
    </submittedName>
</protein>
<geneLocation type="plasmid" evidence="7">
    <name>pHV3</name>
</geneLocation>
<dbReference type="InterPro" id="IPR013154">
    <property type="entry name" value="ADH-like_N"/>
</dbReference>
<evidence type="ECO:0000256" key="2">
    <source>
        <dbReference type="ARBA" id="ARBA00022723"/>
    </source>
</evidence>
<keyword evidence="2 5" id="KW-0479">Metal-binding</keyword>
<dbReference type="Gene3D" id="3.40.50.720">
    <property type="entry name" value="NAD(P)-binding Rossmann-like Domain"/>
    <property type="match status" value="1"/>
</dbReference>
<dbReference type="PANTHER" id="PTHR42813:SF2">
    <property type="entry name" value="DEHYDROGENASE, ZINC-CONTAINING, PUTATIVE (AFU_ORTHOLOGUE AFUA_2G02810)-RELATED"/>
    <property type="match status" value="1"/>
</dbReference>
<dbReference type="Gene3D" id="3.90.180.10">
    <property type="entry name" value="Medium-chain alcohol dehydrogenases, catalytic domain"/>
    <property type="match status" value="1"/>
</dbReference>
<dbReference type="PIR" id="T44975">
    <property type="entry name" value="T44975"/>
</dbReference>
<dbReference type="GO" id="GO:0043168">
    <property type="term" value="F:anion binding"/>
    <property type="evidence" value="ECO:0007669"/>
    <property type="project" value="UniProtKB-ARBA"/>
</dbReference>
<comment type="similarity">
    <text evidence="5">Belongs to the zinc-containing alcohol dehydrogenase family.</text>
</comment>
<organism evidence="7">
    <name type="scientific">Haloferax volcanii</name>
    <name type="common">Halobacterium volcanii</name>
    <dbReference type="NCBI Taxonomy" id="2246"/>
    <lineage>
        <taxon>Archaea</taxon>
        <taxon>Methanobacteriati</taxon>
        <taxon>Methanobacteriota</taxon>
        <taxon>Stenosarchaea group</taxon>
        <taxon>Halobacteria</taxon>
        <taxon>Halobacteriales</taxon>
        <taxon>Haloferacaceae</taxon>
        <taxon>Haloferax</taxon>
    </lineage>
</organism>
<dbReference type="InterPro" id="IPR011032">
    <property type="entry name" value="GroES-like_sf"/>
</dbReference>
<sequence length="389" mass="41452">MPTRSARFPVDERDGRPAAVKWTIHIASHLCPQGPYLTAYVKSAVYRGPGDVRIEEKPEPELQQPTDAVIRVTHTAICGSDLWFYRGHEEHEEGSGVGHEPMGIVEEVGEDVTSVQPGDRVLVPFAYSCGECEFCRKGIHTACVDGGFFGPHGDETGGAQAEKVRVLHADGTVVRVPERYADDEETLKSLLPLTDVMSTGHHAAVLADLEAGDTAVVIGDGAVGLCGVLAAKRIGAERIIAVGHHEDRLEVARELGATDTVSSRGQEAVEEVLELTHGGANHVLECVGAASALETAAQVARPGGSIGAVGVPHVESADFLQPIFYKNLSFSAGGAPVRNYIEELMDDVLQGTLDPSPILTKTVDLDGVPEGYQAMDDREAIKVMVKVDE</sequence>
<dbReference type="AlphaFoldDB" id="O34179"/>
<dbReference type="EMBL" id="U95372">
    <property type="protein sequence ID" value="AAB71801.1"/>
    <property type="molecule type" value="Genomic_DNA"/>
</dbReference>
<dbReference type="InterPro" id="IPR036291">
    <property type="entry name" value="NAD(P)-bd_dom_sf"/>
</dbReference>
<evidence type="ECO:0000313" key="7">
    <source>
        <dbReference type="EMBL" id="AAB71801.1"/>
    </source>
</evidence>
<keyword evidence="7" id="KW-0614">Plasmid</keyword>
<dbReference type="SUPFAM" id="SSF50129">
    <property type="entry name" value="GroES-like"/>
    <property type="match status" value="1"/>
</dbReference>
<comment type="cofactor">
    <cofactor evidence="1 5">
        <name>Zn(2+)</name>
        <dbReference type="ChEBI" id="CHEBI:29105"/>
    </cofactor>
</comment>
<dbReference type="PANTHER" id="PTHR42813">
    <property type="entry name" value="ZINC-TYPE ALCOHOL DEHYDROGENASE-LIKE"/>
    <property type="match status" value="1"/>
</dbReference>
<evidence type="ECO:0000256" key="5">
    <source>
        <dbReference type="RuleBase" id="RU361277"/>
    </source>
</evidence>
<proteinExistence type="inferred from homology"/>
<dbReference type="GO" id="GO:0030554">
    <property type="term" value="F:adenyl nucleotide binding"/>
    <property type="evidence" value="ECO:0007669"/>
    <property type="project" value="UniProtKB-ARBA"/>
</dbReference>
<evidence type="ECO:0000259" key="6">
    <source>
        <dbReference type="SMART" id="SM00829"/>
    </source>
</evidence>
<dbReference type="GO" id="GO:0008270">
    <property type="term" value="F:zinc ion binding"/>
    <property type="evidence" value="ECO:0007669"/>
    <property type="project" value="InterPro"/>
</dbReference>
<dbReference type="InterPro" id="IPR020843">
    <property type="entry name" value="ER"/>
</dbReference>
<feature type="domain" description="Enoyl reductase (ER)" evidence="6">
    <location>
        <begin position="48"/>
        <end position="385"/>
    </location>
</feature>
<dbReference type="SMART" id="SM00829">
    <property type="entry name" value="PKS_ER"/>
    <property type="match status" value="1"/>
</dbReference>
<keyword evidence="4" id="KW-0560">Oxidoreductase</keyword>
<evidence type="ECO:0000256" key="3">
    <source>
        <dbReference type="ARBA" id="ARBA00022833"/>
    </source>
</evidence>